<gene>
    <name evidence="1" type="ordered locus">Pedsa_2421</name>
</gene>
<dbReference type="KEGG" id="psn:Pedsa_2421"/>
<dbReference type="OrthoDB" id="2482758at2"/>
<dbReference type="RefSeq" id="WP_013633454.1">
    <property type="nucleotide sequence ID" value="NC_015177.1"/>
</dbReference>
<evidence type="ECO:0000313" key="2">
    <source>
        <dbReference type="Proteomes" id="UP000000310"/>
    </source>
</evidence>
<dbReference type="EMBL" id="CP002545">
    <property type="protein sequence ID" value="ADY52969.1"/>
    <property type="molecule type" value="Genomic_DNA"/>
</dbReference>
<dbReference type="STRING" id="762903.Pedsa_2421"/>
<name>F0SE43_PSESL</name>
<dbReference type="Proteomes" id="UP000000310">
    <property type="component" value="Chromosome"/>
</dbReference>
<protein>
    <submittedName>
        <fullName evidence="1">Uncharacterized protein</fullName>
    </submittedName>
</protein>
<reference evidence="2" key="2">
    <citation type="submission" date="2011-02" db="EMBL/GenBank/DDBJ databases">
        <title>The complete genome of Pedobacter saltans DSM 12145.</title>
        <authorList>
            <consortium name="US DOE Joint Genome Institute (JGI-PGF)"/>
            <person name="Lucas S."/>
            <person name="Copeland A."/>
            <person name="Lapidus A."/>
            <person name="Bruce D."/>
            <person name="Goodwin L."/>
            <person name="Pitluck S."/>
            <person name="Kyrpides N."/>
            <person name="Mavromatis K."/>
            <person name="Pagani I."/>
            <person name="Ivanova N."/>
            <person name="Ovchinnikova G."/>
            <person name="Lu M."/>
            <person name="Detter J.C."/>
            <person name="Han C."/>
            <person name="Land M."/>
            <person name="Hauser L."/>
            <person name="Markowitz V."/>
            <person name="Cheng J.-F."/>
            <person name="Hugenholtz P."/>
            <person name="Woyke T."/>
            <person name="Wu D."/>
            <person name="Tindall B."/>
            <person name="Pomrenke H.G."/>
            <person name="Brambilla E."/>
            <person name="Klenk H.-P."/>
            <person name="Eisen J.A."/>
        </authorList>
    </citation>
    <scope>NUCLEOTIDE SEQUENCE [LARGE SCALE GENOMIC DNA]</scope>
    <source>
        <strain evidence="2">ATCC 51119 / DSM 12145 / JCM 21818 / LMG 10337 / NBRC 100064 / NCIMB 13643</strain>
    </source>
</reference>
<keyword evidence="2" id="KW-1185">Reference proteome</keyword>
<dbReference type="AlphaFoldDB" id="F0SE43"/>
<evidence type="ECO:0000313" key="1">
    <source>
        <dbReference type="EMBL" id="ADY52969.1"/>
    </source>
</evidence>
<organism evidence="1 2">
    <name type="scientific">Pseudopedobacter saltans (strain ATCC 51119 / DSM 12145 / JCM 21818 / CCUG 39354 / LMG 10337 / NBRC 100064 / NCIMB 13643)</name>
    <name type="common">Pedobacter saltans</name>
    <dbReference type="NCBI Taxonomy" id="762903"/>
    <lineage>
        <taxon>Bacteria</taxon>
        <taxon>Pseudomonadati</taxon>
        <taxon>Bacteroidota</taxon>
        <taxon>Sphingobacteriia</taxon>
        <taxon>Sphingobacteriales</taxon>
        <taxon>Sphingobacteriaceae</taxon>
        <taxon>Pseudopedobacter</taxon>
    </lineage>
</organism>
<reference evidence="1 2" key="1">
    <citation type="journal article" date="2011" name="Stand. Genomic Sci.">
        <title>Complete genome sequence of the gliding, heparinolytic Pedobacter saltans type strain (113).</title>
        <authorList>
            <person name="Liolios K."/>
            <person name="Sikorski J."/>
            <person name="Lu M."/>
            <person name="Nolan M."/>
            <person name="Lapidus A."/>
            <person name="Lucas S."/>
            <person name="Hammon N."/>
            <person name="Deshpande S."/>
            <person name="Cheng J.F."/>
            <person name="Tapia R."/>
            <person name="Han C."/>
            <person name="Goodwin L."/>
            <person name="Pitluck S."/>
            <person name="Huntemann M."/>
            <person name="Ivanova N."/>
            <person name="Pagani I."/>
            <person name="Mavromatis K."/>
            <person name="Ovchinikova G."/>
            <person name="Pati A."/>
            <person name="Chen A."/>
            <person name="Palaniappan K."/>
            <person name="Land M."/>
            <person name="Hauser L."/>
            <person name="Brambilla E.M."/>
            <person name="Kotsyurbenko O."/>
            <person name="Rohde M."/>
            <person name="Tindall B.J."/>
            <person name="Abt B."/>
            <person name="Goker M."/>
            <person name="Detter J.C."/>
            <person name="Woyke T."/>
            <person name="Bristow J."/>
            <person name="Eisen J.A."/>
            <person name="Markowitz V."/>
            <person name="Hugenholtz P."/>
            <person name="Klenk H.P."/>
            <person name="Kyrpides N.C."/>
        </authorList>
    </citation>
    <scope>NUCLEOTIDE SEQUENCE [LARGE SCALE GENOMIC DNA]</scope>
    <source>
        <strain evidence="2">ATCC 51119 / DSM 12145 / JCM 21818 / LMG 10337 / NBRC 100064 / NCIMB 13643</strain>
    </source>
</reference>
<dbReference type="eggNOG" id="ENOG502Z9Y1">
    <property type="taxonomic scope" value="Bacteria"/>
</dbReference>
<dbReference type="HOGENOM" id="CLU_324364_0_0_10"/>
<proteinExistence type="predicted"/>
<accession>F0SE43</accession>
<sequence>MIKSNSKRKEYNGVTVQYQCEFMENYVAESAVNEGKGIQSLKFGEDKAVIFFIGKNGVLTAIINASGSDAGWDMVSLSEAGYEVSSFDFYYDEVHQKFRICFSQRKNQLSELLVSEEIVLNQTHLEQFKSYLKYESKRLSQPSRIVDHITMDQRGVLFSTSFEKTDALYHYFEYHRQPENYTLPENTIQAKQLSVGRLYGDYGVFVLYEIGKNGTMLFQSFPEKEGAEISQYRFETGEVISCFDLLEDEAGNSILYVAGKGIFKFDSPDDEKEQVAPKTISYSKIDVSKNDDDVTIWALDKKDRYLYYITNTFQQIDARGNYLNTIQRWTLPLKMHEGITEFTAIKGDNFTNQLFLFDTGSEQSKLIHFWQDEVSKHWQEHPIQVSDLNATVKINTYSIDLHLSNGNPKPVEGQIHISGKENMVIYINNKKYFLVSDKSIGLDFSDYINIVCPLDSIAAAPIVIAADFLDTDLVIDPTQGLQEKIKEKITSGKDLSNAKKQNGDLLIAGNYNAKELDEIAKTINTLAATAGQLGHESANSKSGNQITANGTVALAVSGSVSGNLWTETGNTLGDLFYSIKKGFTEVTAFVINKVKEGVQFVIEIAGKVVNWIVDTAKGAFAFLERIWEKVKVFFKDLVEFLAFLFDWQDILDTKDALSMTVNKCLDGVVPQIDGLKNLVVENIRELKRKVDKAVGFDELKDDRLNTSLGDLAKANQQMGAENTVDNRPNWVNSKKEVMFGSGSVNTNGVNTEALKDFSGQTKDPHLKKIVDLIAKLFKGELPLGEFIKRMGQVLVEIAFELIEELVKALFDLLIDCIGIIKEFLNAEIRIPILSEIYKKVNNGHALTILDFSCLLVAIPMTIAYKLINGTAPFSQLSKEEFSNRLSSSII</sequence>